<evidence type="ECO:0000313" key="5">
    <source>
        <dbReference type="Proteomes" id="UP000035016"/>
    </source>
</evidence>
<dbReference type="AlphaFoldDB" id="A0A0F7VMR7"/>
<keyword evidence="1" id="KW-0378">Hydrolase</keyword>
<protein>
    <submittedName>
        <fullName evidence="4">Protein Serine/Threonine Phosphatase</fullName>
    </submittedName>
</protein>
<dbReference type="Gene3D" id="3.60.40.10">
    <property type="entry name" value="PPM-type phosphatase domain"/>
    <property type="match status" value="1"/>
</dbReference>
<dbReference type="GO" id="GO:0016791">
    <property type="term" value="F:phosphatase activity"/>
    <property type="evidence" value="ECO:0007669"/>
    <property type="project" value="TreeGrafter"/>
</dbReference>
<dbReference type="Pfam" id="PF07228">
    <property type="entry name" value="SpoIIE"/>
    <property type="match status" value="1"/>
</dbReference>
<feature type="region of interest" description="Disordered" evidence="2">
    <location>
        <begin position="413"/>
        <end position="432"/>
    </location>
</feature>
<dbReference type="PANTHER" id="PTHR43156:SF2">
    <property type="entry name" value="STAGE II SPORULATION PROTEIN E"/>
    <property type="match status" value="1"/>
</dbReference>
<dbReference type="Proteomes" id="UP000035016">
    <property type="component" value="Chromosome Chromosome"/>
</dbReference>
<reference evidence="4 5" key="1">
    <citation type="submission" date="2015-02" db="EMBL/GenBank/DDBJ databases">
        <authorList>
            <person name="Gomez-Escribano P.J."/>
        </authorList>
    </citation>
    <scope>NUCLEOTIDE SEQUENCE [LARGE SCALE GENOMIC DNA]</scope>
    <source>
        <strain evidence="5">C34 (DSM 42122 / NRRL B-24963)</strain>
    </source>
</reference>
<dbReference type="InterPro" id="IPR036457">
    <property type="entry name" value="PPM-type-like_dom_sf"/>
</dbReference>
<proteinExistence type="predicted"/>
<organism evidence="4 5">
    <name type="scientific">Streptomyces leeuwenhoekii</name>
    <dbReference type="NCBI Taxonomy" id="1437453"/>
    <lineage>
        <taxon>Bacteria</taxon>
        <taxon>Bacillati</taxon>
        <taxon>Actinomycetota</taxon>
        <taxon>Actinomycetes</taxon>
        <taxon>Kitasatosporales</taxon>
        <taxon>Streptomycetaceae</taxon>
        <taxon>Streptomyces</taxon>
    </lineage>
</organism>
<sequence>MNGDSPDADSAAGSRRAPGDDDRVRLGLAGALAAAEAAPPVESLDVVARMLRQSLDATRVSFLITDFTGTSVVRLGAASAIETDEPVQRLDLSGTLYDKVIRTQRPATQTEDDGNTVRVVAPVTNRGDAIGLLELFLPSAPDGAAMREIGETAHALAYIVIANRSYTDVYQWGRRTRPLSLAAEIQHRLLPSSLACEAAQFTVAGSLEPADHVGGDTFDYVIDRDTVQLSVTDAMGHDVDASLLASLAVGALRGARRAGADLAEQARQAHQAMLDHGRQAYVTGQLLRISLLDGGSEFVNAGHPWPLRLRDGRVEQLSVEIDMPFGIPFPHGYRVQRLDLRPGDRLVMFTDGMLERGARNMDLEGLILRTGDLHPREAARTVIAKVIAANDGHLPDDATIMCLDWHGTSHSRRQADTGAQLADASAPSVPTV</sequence>
<gene>
    <name evidence="4" type="primary">sle_12130</name>
</gene>
<dbReference type="PANTHER" id="PTHR43156">
    <property type="entry name" value="STAGE II SPORULATION PROTEIN E-RELATED"/>
    <property type="match status" value="1"/>
</dbReference>
<dbReference type="InterPro" id="IPR001932">
    <property type="entry name" value="PPM-type_phosphatase-like_dom"/>
</dbReference>
<dbReference type="InterPro" id="IPR052016">
    <property type="entry name" value="Bact_Sigma-Reg"/>
</dbReference>
<name>A0A0F7VMR7_STRLW</name>
<dbReference type="SUPFAM" id="SSF81606">
    <property type="entry name" value="PP2C-like"/>
    <property type="match status" value="1"/>
</dbReference>
<evidence type="ECO:0000256" key="1">
    <source>
        <dbReference type="ARBA" id="ARBA00022801"/>
    </source>
</evidence>
<accession>A0A0F7VMR7</accession>
<evidence type="ECO:0000313" key="4">
    <source>
        <dbReference type="EMBL" id="CQR60675.1"/>
    </source>
</evidence>
<dbReference type="EMBL" id="LN831790">
    <property type="protein sequence ID" value="CQR60675.1"/>
    <property type="molecule type" value="Genomic_DNA"/>
</dbReference>
<dbReference type="KEGG" id="sle:sle_12130"/>
<feature type="region of interest" description="Disordered" evidence="2">
    <location>
        <begin position="1"/>
        <end position="22"/>
    </location>
</feature>
<evidence type="ECO:0000259" key="3">
    <source>
        <dbReference type="SMART" id="SM00331"/>
    </source>
</evidence>
<feature type="domain" description="PPM-type phosphatase" evidence="3">
    <location>
        <begin position="198"/>
        <end position="405"/>
    </location>
</feature>
<dbReference type="SMART" id="SM00331">
    <property type="entry name" value="PP2C_SIG"/>
    <property type="match status" value="1"/>
</dbReference>
<evidence type="ECO:0000256" key="2">
    <source>
        <dbReference type="SAM" id="MobiDB-lite"/>
    </source>
</evidence>